<gene>
    <name evidence="6" type="ORF">HK099_003333</name>
</gene>
<keyword evidence="7" id="KW-1185">Reference proteome</keyword>
<sequence length="146" mass="16822">MSENSHHHSTHMHSNHNIPEKLENSHDHSSDMSMVLNWSLNATIVFKSWTTSSEISLFVSCIIIFLIAYYQEYLKVFVFAEDVKLKNYIENKAVVNLSEVNVVDDREQQEVLLIGTSANNVRGFNKIIESPLFFEQLSNGYKDVIQ</sequence>
<dbReference type="GO" id="GO:0005375">
    <property type="term" value="F:copper ion transmembrane transporter activity"/>
    <property type="evidence" value="ECO:0007669"/>
    <property type="project" value="UniProtKB-UniRule"/>
</dbReference>
<comment type="similarity">
    <text evidence="4">Belongs to the copper transporter (Ctr) (TC 1.A.56) family. SLC31A subfamily.</text>
</comment>
<dbReference type="EMBL" id="JADGJW010000022">
    <property type="protein sequence ID" value="KAJ3227114.1"/>
    <property type="molecule type" value="Genomic_DNA"/>
</dbReference>
<dbReference type="InterPro" id="IPR007274">
    <property type="entry name" value="Cop_transporter"/>
</dbReference>
<keyword evidence="3 4" id="KW-0472">Membrane</keyword>
<evidence type="ECO:0000256" key="4">
    <source>
        <dbReference type="RuleBase" id="RU367022"/>
    </source>
</evidence>
<reference evidence="6" key="1">
    <citation type="submission" date="2020-05" db="EMBL/GenBank/DDBJ databases">
        <title>Phylogenomic resolution of chytrid fungi.</title>
        <authorList>
            <person name="Stajich J.E."/>
            <person name="Amses K."/>
            <person name="Simmons R."/>
            <person name="Seto K."/>
            <person name="Myers J."/>
            <person name="Bonds A."/>
            <person name="Quandt C.A."/>
            <person name="Barry K."/>
            <person name="Liu P."/>
            <person name="Grigoriev I."/>
            <person name="Longcore J.E."/>
            <person name="James T.Y."/>
        </authorList>
    </citation>
    <scope>NUCLEOTIDE SEQUENCE</scope>
    <source>
        <strain evidence="6">JEL0476</strain>
    </source>
</reference>
<protein>
    <recommendedName>
        <fullName evidence="4">Copper transport protein</fullName>
    </recommendedName>
</protein>
<accession>A0AAD5U8E5</accession>
<comment type="caution">
    <text evidence="6">The sequence shown here is derived from an EMBL/GenBank/DDBJ whole genome shotgun (WGS) entry which is preliminary data.</text>
</comment>
<evidence type="ECO:0000256" key="2">
    <source>
        <dbReference type="ARBA" id="ARBA00022989"/>
    </source>
</evidence>
<dbReference type="AlphaFoldDB" id="A0AAD5U8E5"/>
<feature type="transmembrane region" description="Helical" evidence="4">
    <location>
        <begin position="49"/>
        <end position="70"/>
    </location>
</feature>
<keyword evidence="4" id="KW-0186">Copper</keyword>
<keyword evidence="4" id="KW-0187">Copper transport</keyword>
<keyword evidence="1 4" id="KW-0812">Transmembrane</keyword>
<comment type="subcellular location">
    <subcellularLocation>
        <location evidence="4">Membrane</location>
        <topology evidence="4">Multi-pass membrane protein</topology>
    </subcellularLocation>
</comment>
<feature type="region of interest" description="Disordered" evidence="5">
    <location>
        <begin position="1"/>
        <end position="26"/>
    </location>
</feature>
<evidence type="ECO:0000256" key="3">
    <source>
        <dbReference type="ARBA" id="ARBA00023136"/>
    </source>
</evidence>
<dbReference type="Proteomes" id="UP001211065">
    <property type="component" value="Unassembled WGS sequence"/>
</dbReference>
<evidence type="ECO:0000256" key="5">
    <source>
        <dbReference type="SAM" id="MobiDB-lite"/>
    </source>
</evidence>
<organism evidence="6 7">
    <name type="scientific">Clydaea vesicula</name>
    <dbReference type="NCBI Taxonomy" id="447962"/>
    <lineage>
        <taxon>Eukaryota</taxon>
        <taxon>Fungi</taxon>
        <taxon>Fungi incertae sedis</taxon>
        <taxon>Chytridiomycota</taxon>
        <taxon>Chytridiomycota incertae sedis</taxon>
        <taxon>Chytridiomycetes</taxon>
        <taxon>Lobulomycetales</taxon>
        <taxon>Lobulomycetaceae</taxon>
        <taxon>Clydaea</taxon>
    </lineage>
</organism>
<keyword evidence="2 4" id="KW-1133">Transmembrane helix</keyword>
<evidence type="ECO:0000313" key="6">
    <source>
        <dbReference type="EMBL" id="KAJ3227114.1"/>
    </source>
</evidence>
<keyword evidence="4" id="KW-0406">Ion transport</keyword>
<proteinExistence type="inferred from homology"/>
<evidence type="ECO:0000256" key="1">
    <source>
        <dbReference type="ARBA" id="ARBA00022692"/>
    </source>
</evidence>
<name>A0AAD5U8E5_9FUNG</name>
<dbReference type="GO" id="GO:0016020">
    <property type="term" value="C:membrane"/>
    <property type="evidence" value="ECO:0007669"/>
    <property type="project" value="UniProtKB-SubCell"/>
</dbReference>
<dbReference type="Pfam" id="PF04145">
    <property type="entry name" value="Ctr"/>
    <property type="match status" value="1"/>
</dbReference>
<evidence type="ECO:0000313" key="7">
    <source>
        <dbReference type="Proteomes" id="UP001211065"/>
    </source>
</evidence>
<keyword evidence="4" id="KW-0813">Transport</keyword>